<evidence type="ECO:0008006" key="4">
    <source>
        <dbReference type="Google" id="ProtNLM"/>
    </source>
</evidence>
<reference evidence="2 3" key="1">
    <citation type="submission" date="2024-04" db="EMBL/GenBank/DDBJ databases">
        <title>Draft genome sequence of Pseudoxanthomonas putridarboris WD12.</title>
        <authorList>
            <person name="Oh J."/>
        </authorList>
    </citation>
    <scope>NUCLEOTIDE SEQUENCE [LARGE SCALE GENOMIC DNA]</scope>
    <source>
        <strain evidence="2 3">WD12</strain>
    </source>
</reference>
<gene>
    <name evidence="2" type="ORF">AAD027_17690</name>
</gene>
<organism evidence="2 3">
    <name type="scientific">Pseudoxanthomonas putridarboris</name>
    <dbReference type="NCBI Taxonomy" id="752605"/>
    <lineage>
        <taxon>Bacteria</taxon>
        <taxon>Pseudomonadati</taxon>
        <taxon>Pseudomonadota</taxon>
        <taxon>Gammaproteobacteria</taxon>
        <taxon>Lysobacterales</taxon>
        <taxon>Lysobacteraceae</taxon>
        <taxon>Pseudoxanthomonas</taxon>
    </lineage>
</organism>
<dbReference type="RefSeq" id="WP_341727363.1">
    <property type="nucleotide sequence ID" value="NZ_JBBWWT010000013.1"/>
</dbReference>
<accession>A0ABU9J4K7</accession>
<protein>
    <recommendedName>
        <fullName evidence="4">Lipoprotein</fullName>
    </recommendedName>
</protein>
<dbReference type="EMBL" id="JBBWWT010000013">
    <property type="protein sequence ID" value="MEL1266190.1"/>
    <property type="molecule type" value="Genomic_DNA"/>
</dbReference>
<evidence type="ECO:0000313" key="3">
    <source>
        <dbReference type="Proteomes" id="UP001459204"/>
    </source>
</evidence>
<feature type="signal peptide" evidence="1">
    <location>
        <begin position="1"/>
        <end position="23"/>
    </location>
</feature>
<dbReference type="PROSITE" id="PS51257">
    <property type="entry name" value="PROKAR_LIPOPROTEIN"/>
    <property type="match status" value="1"/>
</dbReference>
<evidence type="ECO:0000313" key="2">
    <source>
        <dbReference type="EMBL" id="MEL1266190.1"/>
    </source>
</evidence>
<keyword evidence="3" id="KW-1185">Reference proteome</keyword>
<name>A0ABU9J4K7_9GAMM</name>
<keyword evidence="1" id="KW-0732">Signal</keyword>
<sequence length="466" mass="50688">MRLLAPSKLCLFLGLFMMASCKAEPSIELTGIKAGLRAPTGLLIEPEEKFSRAYQETECVNFVLTKGGASAGILCSSKSSEFLSDFGIAGLAAGSTDDQGGLPVVTTGMAAYPMSVIVEKPVKVYSAKVDCDGAGGAIYRATSTCYVTTSFLDDGRFLYSNFVIEDHVTRTSKIKPVNVEEFWQGLLLERFSPTSRLRYSSEAAAHGFELAYLSIQLAVNPCIDEKIDWADSSEVIAQIAEARNAWPKGTCEDQSTAQLLSELLYTRHAALAATDAPLEVASKVIENEKLLKLCKDTACIREVSSSGIREFKHLFDVSSVYGEKIRPDFVLDARPIDSKNALYGEILRILDEADNWCGGSSIEIGERKLKPSESNIFVASCFTGAPEYPLWIIKENKGKLKLLLVLEQGSNLHLLPRVSGGLPDLRNSIRVNAGERIVEIYSSNGGSYESVLELDVQNSGDVSLAF</sequence>
<feature type="chain" id="PRO_5045255624" description="Lipoprotein" evidence="1">
    <location>
        <begin position="24"/>
        <end position="466"/>
    </location>
</feature>
<proteinExistence type="predicted"/>
<comment type="caution">
    <text evidence="2">The sequence shown here is derived from an EMBL/GenBank/DDBJ whole genome shotgun (WGS) entry which is preliminary data.</text>
</comment>
<evidence type="ECO:0000256" key="1">
    <source>
        <dbReference type="SAM" id="SignalP"/>
    </source>
</evidence>
<dbReference type="Proteomes" id="UP001459204">
    <property type="component" value="Unassembled WGS sequence"/>
</dbReference>